<dbReference type="AlphaFoldDB" id="A0AAE9D4P2"/>
<proteinExistence type="predicted"/>
<name>A0AAE9D4P2_CAEBR</name>
<evidence type="ECO:0000313" key="2">
    <source>
        <dbReference type="Proteomes" id="UP000827892"/>
    </source>
</evidence>
<evidence type="ECO:0008006" key="3">
    <source>
        <dbReference type="Google" id="ProtNLM"/>
    </source>
</evidence>
<dbReference type="PANTHER" id="PTHR31424:SF3">
    <property type="entry name" value="RING-TYPE DOMAIN-CONTAINING PROTEIN"/>
    <property type="match status" value="1"/>
</dbReference>
<evidence type="ECO:0000313" key="1">
    <source>
        <dbReference type="EMBL" id="ULT92290.1"/>
    </source>
</evidence>
<dbReference type="EMBL" id="CP090895">
    <property type="protein sequence ID" value="ULT92290.1"/>
    <property type="molecule type" value="Genomic_DNA"/>
</dbReference>
<dbReference type="Proteomes" id="UP000827892">
    <property type="component" value="Chromosome V"/>
</dbReference>
<reference evidence="1 2" key="1">
    <citation type="submission" date="2022-02" db="EMBL/GenBank/DDBJ databases">
        <title>Chromosome-level reference genomes for two strains of Caenorhabditis briggsae: an improved platform for comparative genomics.</title>
        <authorList>
            <person name="Stevens L."/>
            <person name="Andersen E.C."/>
        </authorList>
    </citation>
    <scope>NUCLEOTIDE SEQUENCE [LARGE SCALE GENOMIC DNA]</scope>
    <source>
        <strain evidence="1">QX1410_ONT</strain>
        <tissue evidence="1">Whole-organism</tissue>
    </source>
</reference>
<dbReference type="PANTHER" id="PTHR31424">
    <property type="entry name" value="PROTEIN CBG23806"/>
    <property type="match status" value="1"/>
</dbReference>
<sequence length="324" mass="37659">MYLRRIESSTKEIHDIRDIKNAYIETLANDNKKKKKNSCDSTFCVVTHSKNRDIDKATYQCDRCSKIFHFLCNGVWTFDEKSKTSQAGNNVACFECSYPLSIEERLEELEISKAKLEKSLDDDQETWWQVSEERRKAEKVINDCGDSGEYRKKLDSFFKKIACENYNCSENWTGNMSRRFLRKSHIDQAIDIFPFSQKLEAIRNFLYQLEALMTSSNNEVKTDKQISEIEEKLHNLVKYLREAHPEHSVNVKLHLLTSHLLDFVKKHRSWGRVSEQGIEHAHSDFKKLNILLAPMKNPISKGYAFLDACTGANFLTDTGEDCNT</sequence>
<organism evidence="1 2">
    <name type="scientific">Caenorhabditis briggsae</name>
    <dbReference type="NCBI Taxonomy" id="6238"/>
    <lineage>
        <taxon>Eukaryota</taxon>
        <taxon>Metazoa</taxon>
        <taxon>Ecdysozoa</taxon>
        <taxon>Nematoda</taxon>
        <taxon>Chromadorea</taxon>
        <taxon>Rhabditida</taxon>
        <taxon>Rhabditina</taxon>
        <taxon>Rhabditomorpha</taxon>
        <taxon>Rhabditoidea</taxon>
        <taxon>Rhabditidae</taxon>
        <taxon>Peloderinae</taxon>
        <taxon>Caenorhabditis</taxon>
    </lineage>
</organism>
<accession>A0AAE9D4P2</accession>
<gene>
    <name evidence="1" type="ORF">L3Y34_009804</name>
</gene>
<protein>
    <recommendedName>
        <fullName evidence="3">Zinc finger PHD-type domain-containing protein</fullName>
    </recommendedName>
</protein>